<dbReference type="GO" id="GO:0008173">
    <property type="term" value="F:RNA methyltransferase activity"/>
    <property type="evidence" value="ECO:0007669"/>
    <property type="project" value="InterPro"/>
</dbReference>
<comment type="similarity">
    <text evidence="1">Belongs to the class IV-like SAM-binding methyltransferase superfamily. RNA methyltransferase TrmH family.</text>
</comment>
<dbReference type="SUPFAM" id="SSF55315">
    <property type="entry name" value="L30e-like"/>
    <property type="match status" value="1"/>
</dbReference>
<evidence type="ECO:0000259" key="4">
    <source>
        <dbReference type="Pfam" id="PF00588"/>
    </source>
</evidence>
<dbReference type="InterPro" id="IPR001537">
    <property type="entry name" value="SpoU_MeTrfase"/>
</dbReference>
<organism evidence="6 7">
    <name type="scientific">Mycoplasma phocimorsus</name>
    <dbReference type="NCBI Taxonomy" id="3045839"/>
    <lineage>
        <taxon>Bacteria</taxon>
        <taxon>Bacillati</taxon>
        <taxon>Mycoplasmatota</taxon>
        <taxon>Mollicutes</taxon>
        <taxon>Mycoplasmataceae</taxon>
        <taxon>Mycoplasma</taxon>
    </lineage>
</organism>
<evidence type="ECO:0000313" key="6">
    <source>
        <dbReference type="EMBL" id="MDJ1645650.1"/>
    </source>
</evidence>
<gene>
    <name evidence="6" type="ORF">QLQ80_00905</name>
</gene>
<dbReference type="Pfam" id="PF22435">
    <property type="entry name" value="MRM3-like_sub_bind"/>
    <property type="match status" value="1"/>
</dbReference>
<dbReference type="InterPro" id="IPR053888">
    <property type="entry name" value="MRM3-like_sub_bind"/>
</dbReference>
<dbReference type="InterPro" id="IPR029028">
    <property type="entry name" value="Alpha/beta_knot_MTases"/>
</dbReference>
<keyword evidence="2 6" id="KW-0489">Methyltransferase</keyword>
<dbReference type="PANTHER" id="PTHR43191">
    <property type="entry name" value="RRNA METHYLTRANSFERASE 3"/>
    <property type="match status" value="1"/>
</dbReference>
<name>A0AAJ1PTM1_9MOLU</name>
<proteinExistence type="inferred from homology"/>
<dbReference type="SUPFAM" id="SSF75217">
    <property type="entry name" value="alpha/beta knot"/>
    <property type="match status" value="1"/>
</dbReference>
<dbReference type="InterPro" id="IPR029064">
    <property type="entry name" value="Ribosomal_eL30-like_sf"/>
</dbReference>
<dbReference type="InterPro" id="IPR029026">
    <property type="entry name" value="tRNA_m1G_MTases_N"/>
</dbReference>
<dbReference type="Gene3D" id="3.40.1280.10">
    <property type="match status" value="1"/>
</dbReference>
<feature type="domain" description="tRNA/rRNA methyltransferase SpoU type" evidence="4">
    <location>
        <begin position="94"/>
        <end position="229"/>
    </location>
</feature>
<evidence type="ECO:0000256" key="2">
    <source>
        <dbReference type="ARBA" id="ARBA00022603"/>
    </source>
</evidence>
<comment type="caution">
    <text evidence="6">The sequence shown here is derived from an EMBL/GenBank/DDBJ whole genome shotgun (WGS) entry which is preliminary data.</text>
</comment>
<protein>
    <submittedName>
        <fullName evidence="6">RNA methyltransferase</fullName>
    </submittedName>
</protein>
<dbReference type="GO" id="GO:0006396">
    <property type="term" value="P:RNA processing"/>
    <property type="evidence" value="ECO:0007669"/>
    <property type="project" value="InterPro"/>
</dbReference>
<feature type="domain" description="MRM3-like substrate binding" evidence="5">
    <location>
        <begin position="8"/>
        <end position="47"/>
    </location>
</feature>
<dbReference type="AlphaFoldDB" id="A0AAJ1PTM1"/>
<dbReference type="EMBL" id="JASDDP010000010">
    <property type="protein sequence ID" value="MDJ1645650.1"/>
    <property type="molecule type" value="Genomic_DNA"/>
</dbReference>
<evidence type="ECO:0000313" key="7">
    <source>
        <dbReference type="Proteomes" id="UP001224428"/>
    </source>
</evidence>
<dbReference type="CDD" id="cd18095">
    <property type="entry name" value="SpoU-like_rRNA-MTase"/>
    <property type="match status" value="1"/>
</dbReference>
<keyword evidence="3" id="KW-0808">Transferase</keyword>
<evidence type="ECO:0000259" key="5">
    <source>
        <dbReference type="Pfam" id="PF22435"/>
    </source>
</evidence>
<dbReference type="RefSeq" id="WP_283823448.1">
    <property type="nucleotide sequence ID" value="NZ_JASDAY010000016.1"/>
</dbReference>
<sequence length="242" mass="27642">MEKKINKNEFKFLKNLQNKKYRDLEKKFIIEGQDAIDEAIRVGKKITIYSSNLKIKADKYLDYELLCKILNSVTPQEVFAVVDYLEERPIKGDVVALDHVQDPGNLGTIIRNCVSFGVKNLLVNGVNIYNDKVLRSTKGAIFNINIIQSKNLINDIKYLKNTHQIIGTLLDKNAKSIVNFKPKNNYVLIFGNESKGISFPIQELLDERVYIPINFESLNVAISNAIALYELKGRKENNGYKN</sequence>
<dbReference type="InterPro" id="IPR051259">
    <property type="entry name" value="rRNA_Methyltransferase"/>
</dbReference>
<dbReference type="Gene3D" id="3.30.1330.30">
    <property type="match status" value="1"/>
</dbReference>
<dbReference type="Proteomes" id="UP001224428">
    <property type="component" value="Unassembled WGS sequence"/>
</dbReference>
<accession>A0AAJ1PTM1</accession>
<keyword evidence="7" id="KW-1185">Reference proteome</keyword>
<dbReference type="GO" id="GO:0003723">
    <property type="term" value="F:RNA binding"/>
    <property type="evidence" value="ECO:0007669"/>
    <property type="project" value="InterPro"/>
</dbReference>
<dbReference type="PANTHER" id="PTHR43191:SF2">
    <property type="entry name" value="RRNA METHYLTRANSFERASE 3, MITOCHONDRIAL"/>
    <property type="match status" value="1"/>
</dbReference>
<evidence type="ECO:0000256" key="1">
    <source>
        <dbReference type="ARBA" id="ARBA00007228"/>
    </source>
</evidence>
<dbReference type="Pfam" id="PF00588">
    <property type="entry name" value="SpoU_methylase"/>
    <property type="match status" value="1"/>
</dbReference>
<reference evidence="6" key="1">
    <citation type="submission" date="2023-05" db="EMBL/GenBank/DDBJ databases">
        <title>Mycoplasma phocimorsus sp. nov., isolated from Scandinavian patients with seal finger or septic arthritis after contact with seals.</title>
        <authorList>
            <person name="Skafte-Holm A."/>
            <person name="Pedersen T.R."/>
            <person name="Froelund M."/>
            <person name="Stegger M."/>
            <person name="Qvortrup K."/>
            <person name="Michaels D.L."/>
            <person name="Brown D.R."/>
            <person name="Jensen J.S."/>
        </authorList>
    </citation>
    <scope>NUCLEOTIDE SEQUENCE</scope>
    <source>
        <strain evidence="6">M5725</strain>
    </source>
</reference>
<dbReference type="GO" id="GO:0032259">
    <property type="term" value="P:methylation"/>
    <property type="evidence" value="ECO:0007669"/>
    <property type="project" value="UniProtKB-KW"/>
</dbReference>
<evidence type="ECO:0000256" key="3">
    <source>
        <dbReference type="ARBA" id="ARBA00022679"/>
    </source>
</evidence>